<evidence type="ECO:0000256" key="2">
    <source>
        <dbReference type="ARBA" id="ARBA00007518"/>
    </source>
</evidence>
<dbReference type="PANTHER" id="PTHR15536:SF1">
    <property type="entry name" value="TACHYKININ-3"/>
    <property type="match status" value="1"/>
</dbReference>
<evidence type="ECO:0000313" key="12">
    <source>
        <dbReference type="Proteomes" id="UP001066276"/>
    </source>
</evidence>
<dbReference type="AlphaFoldDB" id="A0AAV7S971"/>
<comment type="caution">
    <text evidence="11">The sequence shown here is derived from an EMBL/GenBank/DDBJ whole genome shotgun (WGS) entry which is preliminary data.</text>
</comment>
<dbReference type="GO" id="GO:0007218">
    <property type="term" value="P:neuropeptide signaling pathway"/>
    <property type="evidence" value="ECO:0007669"/>
    <property type="project" value="UniProtKB-KW"/>
</dbReference>
<dbReference type="EMBL" id="JANPWB010000008">
    <property type="protein sequence ID" value="KAJ1160391.1"/>
    <property type="molecule type" value="Genomic_DNA"/>
</dbReference>
<accession>A0AAV7S971</accession>
<reference evidence="11" key="1">
    <citation type="journal article" date="2022" name="bioRxiv">
        <title>Sequencing and chromosome-scale assembly of the giantPleurodeles waltlgenome.</title>
        <authorList>
            <person name="Brown T."/>
            <person name="Elewa A."/>
            <person name="Iarovenko S."/>
            <person name="Subramanian E."/>
            <person name="Araus A.J."/>
            <person name="Petzold A."/>
            <person name="Susuki M."/>
            <person name="Suzuki K.-i.T."/>
            <person name="Hayashi T."/>
            <person name="Toyoda A."/>
            <person name="Oliveira C."/>
            <person name="Osipova E."/>
            <person name="Leigh N.D."/>
            <person name="Simon A."/>
            <person name="Yun M.H."/>
        </authorList>
    </citation>
    <scope>NUCLEOTIDE SEQUENCE</scope>
    <source>
        <strain evidence="11">20211129_DDA</strain>
        <tissue evidence="11">Liver</tissue>
    </source>
</reference>
<name>A0AAV7S971_PLEWA</name>
<feature type="compositionally biased region" description="Polar residues" evidence="9">
    <location>
        <begin position="46"/>
        <end position="56"/>
    </location>
</feature>
<evidence type="ECO:0000256" key="10">
    <source>
        <dbReference type="SAM" id="SignalP"/>
    </source>
</evidence>
<organism evidence="11 12">
    <name type="scientific">Pleurodeles waltl</name>
    <name type="common">Iberian ribbed newt</name>
    <dbReference type="NCBI Taxonomy" id="8319"/>
    <lineage>
        <taxon>Eukaryota</taxon>
        <taxon>Metazoa</taxon>
        <taxon>Chordata</taxon>
        <taxon>Craniata</taxon>
        <taxon>Vertebrata</taxon>
        <taxon>Euteleostomi</taxon>
        <taxon>Amphibia</taxon>
        <taxon>Batrachia</taxon>
        <taxon>Caudata</taxon>
        <taxon>Salamandroidea</taxon>
        <taxon>Salamandridae</taxon>
        <taxon>Pleurodelinae</taxon>
        <taxon>Pleurodeles</taxon>
    </lineage>
</organism>
<evidence type="ECO:0008006" key="13">
    <source>
        <dbReference type="Google" id="ProtNLM"/>
    </source>
</evidence>
<evidence type="ECO:0000256" key="9">
    <source>
        <dbReference type="SAM" id="MobiDB-lite"/>
    </source>
</evidence>
<proteinExistence type="inferred from homology"/>
<gene>
    <name evidence="11" type="ORF">NDU88_000893</name>
</gene>
<sequence length="143" mass="16222">MLLAILVLTIAKACQAYYEEPEEPQSSGVLLKKNTALYKLAPSNPKRFSSESSNENFADVASRRTGDPMELYPQRLSPALLRRLTDRDYPSDRFYGMMARRNTGDMHDFFVGLMGKRNLEPANDLSDGNRDVVPGKMRFQRSV</sequence>
<keyword evidence="6" id="KW-0027">Amidation</keyword>
<comment type="subcellular location">
    <subcellularLocation>
        <location evidence="1">Secreted</location>
    </subcellularLocation>
</comment>
<comment type="similarity">
    <text evidence="2">Belongs to the tachykinin family.</text>
</comment>
<dbReference type="Proteomes" id="UP001066276">
    <property type="component" value="Chromosome 4_2"/>
</dbReference>
<dbReference type="GO" id="GO:0005576">
    <property type="term" value="C:extracellular region"/>
    <property type="evidence" value="ECO:0007669"/>
    <property type="project" value="UniProtKB-SubCell"/>
</dbReference>
<dbReference type="PROSITE" id="PS00267">
    <property type="entry name" value="TACHYKININ"/>
    <property type="match status" value="1"/>
</dbReference>
<dbReference type="GO" id="GO:0007217">
    <property type="term" value="P:tachykinin receptor signaling pathway"/>
    <property type="evidence" value="ECO:0007669"/>
    <property type="project" value="InterPro"/>
</dbReference>
<evidence type="ECO:0000256" key="1">
    <source>
        <dbReference type="ARBA" id="ARBA00004613"/>
    </source>
</evidence>
<keyword evidence="5 10" id="KW-0732">Signal</keyword>
<keyword evidence="12" id="KW-1185">Reference proteome</keyword>
<evidence type="ECO:0000256" key="4">
    <source>
        <dbReference type="ARBA" id="ARBA00022685"/>
    </source>
</evidence>
<evidence type="ECO:0000256" key="3">
    <source>
        <dbReference type="ARBA" id="ARBA00022525"/>
    </source>
</evidence>
<keyword evidence="3" id="KW-0964">Secreted</keyword>
<feature type="region of interest" description="Disordered" evidence="9">
    <location>
        <begin position="43"/>
        <end position="62"/>
    </location>
</feature>
<feature type="signal peptide" evidence="10">
    <location>
        <begin position="1"/>
        <end position="16"/>
    </location>
</feature>
<comment type="function">
    <text evidence="8">Tachykinins are active peptides which excite neurons, evoke behavioral responses, are potent vasodilators and secretagogues, and contract (directly or indirectly) many smooth muscles. Is a critical central regulator of gonadal function.</text>
</comment>
<evidence type="ECO:0000256" key="5">
    <source>
        <dbReference type="ARBA" id="ARBA00022729"/>
    </source>
</evidence>
<dbReference type="InterPro" id="IPR013055">
    <property type="entry name" value="Tachy_Neuro_lke_CS"/>
</dbReference>
<keyword evidence="7" id="KW-0527">Neuropeptide</keyword>
<dbReference type="Pfam" id="PF03823">
    <property type="entry name" value="Neurokinin_B"/>
    <property type="match status" value="1"/>
</dbReference>
<dbReference type="PANTHER" id="PTHR15536">
    <property type="entry name" value="TACHYKININ-3"/>
    <property type="match status" value="1"/>
</dbReference>
<evidence type="ECO:0000256" key="7">
    <source>
        <dbReference type="ARBA" id="ARBA00023320"/>
    </source>
</evidence>
<protein>
    <recommendedName>
        <fullName evidence="13">Neuromedin-K</fullName>
    </recommendedName>
</protein>
<evidence type="ECO:0000256" key="8">
    <source>
        <dbReference type="ARBA" id="ARBA00045164"/>
    </source>
</evidence>
<dbReference type="GO" id="GO:0045777">
    <property type="term" value="P:positive regulation of blood pressure"/>
    <property type="evidence" value="ECO:0007669"/>
    <property type="project" value="TreeGrafter"/>
</dbReference>
<evidence type="ECO:0000313" key="11">
    <source>
        <dbReference type="EMBL" id="KAJ1160391.1"/>
    </source>
</evidence>
<feature type="chain" id="PRO_5043496481" description="Neuromedin-K" evidence="10">
    <location>
        <begin position="17"/>
        <end position="143"/>
    </location>
</feature>
<dbReference type="InterPro" id="IPR003635">
    <property type="entry name" value="Neurokinin-B/TAC3"/>
</dbReference>
<evidence type="ECO:0000256" key="6">
    <source>
        <dbReference type="ARBA" id="ARBA00022815"/>
    </source>
</evidence>
<keyword evidence="4" id="KW-0165">Cleavage on pair of basic residues</keyword>